<protein>
    <submittedName>
        <fullName evidence="4">YafY family transcriptional regulator</fullName>
    </submittedName>
</protein>
<dbReference type="GO" id="GO:0003700">
    <property type="term" value="F:DNA-binding transcription factor activity"/>
    <property type="evidence" value="ECO:0007669"/>
    <property type="project" value="InterPro"/>
</dbReference>
<dbReference type="InterPro" id="IPR013196">
    <property type="entry name" value="HTH_11"/>
</dbReference>
<dbReference type="PROSITE" id="PS52050">
    <property type="entry name" value="WYL"/>
    <property type="match status" value="1"/>
</dbReference>
<evidence type="ECO:0000259" key="3">
    <source>
        <dbReference type="PROSITE" id="PS51000"/>
    </source>
</evidence>
<keyword evidence="1" id="KW-0805">Transcription regulation</keyword>
<dbReference type="Pfam" id="PF13280">
    <property type="entry name" value="WYL"/>
    <property type="match status" value="1"/>
</dbReference>
<dbReference type="InterPro" id="IPR051534">
    <property type="entry name" value="CBASS_pafABC_assoc_protein"/>
</dbReference>
<dbReference type="InterPro" id="IPR036388">
    <property type="entry name" value="WH-like_DNA-bd_sf"/>
</dbReference>
<evidence type="ECO:0000313" key="5">
    <source>
        <dbReference type="Proteomes" id="UP000309676"/>
    </source>
</evidence>
<dbReference type="InterPro" id="IPR026881">
    <property type="entry name" value="WYL_dom"/>
</dbReference>
<keyword evidence="5" id="KW-1185">Reference proteome</keyword>
<reference evidence="4 5" key="1">
    <citation type="submission" date="2019-05" db="EMBL/GenBank/DDBJ databases">
        <authorList>
            <person name="Narsing Rao M.P."/>
            <person name="Li W.J."/>
        </authorList>
    </citation>
    <scope>NUCLEOTIDE SEQUENCE [LARGE SCALE GENOMIC DNA]</scope>
    <source>
        <strain evidence="4 5">SYSU_K30003</strain>
    </source>
</reference>
<comment type="caution">
    <text evidence="4">The sequence shown here is derived from an EMBL/GenBank/DDBJ whole genome shotgun (WGS) entry which is preliminary data.</text>
</comment>
<dbReference type="Proteomes" id="UP000309676">
    <property type="component" value="Unassembled WGS sequence"/>
</dbReference>
<dbReference type="InterPro" id="IPR057727">
    <property type="entry name" value="WCX_dom"/>
</dbReference>
<keyword evidence="2" id="KW-0804">Transcription</keyword>
<dbReference type="PANTHER" id="PTHR34580:SF9">
    <property type="entry name" value="SLL5097 PROTEIN"/>
    <property type="match status" value="1"/>
</dbReference>
<dbReference type="SUPFAM" id="SSF46785">
    <property type="entry name" value="Winged helix' DNA-binding domain"/>
    <property type="match status" value="1"/>
</dbReference>
<feature type="domain" description="HTH deoR-type" evidence="3">
    <location>
        <begin position="3"/>
        <end position="62"/>
    </location>
</feature>
<evidence type="ECO:0000313" key="4">
    <source>
        <dbReference type="EMBL" id="TLS48470.1"/>
    </source>
</evidence>
<gene>
    <name evidence="4" type="ORF">FE782_30510</name>
</gene>
<dbReference type="SMART" id="SM00420">
    <property type="entry name" value="HTH_DEOR"/>
    <property type="match status" value="1"/>
</dbReference>
<evidence type="ECO:0000256" key="1">
    <source>
        <dbReference type="ARBA" id="ARBA00023015"/>
    </source>
</evidence>
<dbReference type="EMBL" id="VCIW01000035">
    <property type="protein sequence ID" value="TLS48470.1"/>
    <property type="molecule type" value="Genomic_DNA"/>
</dbReference>
<dbReference type="Pfam" id="PF08279">
    <property type="entry name" value="HTH_11"/>
    <property type="match status" value="1"/>
</dbReference>
<dbReference type="PROSITE" id="PS51000">
    <property type="entry name" value="HTH_DEOR_2"/>
    <property type="match status" value="1"/>
</dbReference>
<proteinExistence type="predicted"/>
<dbReference type="PANTHER" id="PTHR34580">
    <property type="match status" value="1"/>
</dbReference>
<sequence length="316" mass="36186">MTRSQRLMELLVEINRRRQFTAGEMAEAFGVSKRTILRDLQELEAIGVPLYSEVGPHGGYRLMKERLLPPIAFTEEEAAAMFLAYESLQQLGELPFEAETRTALAKFYSYMPADAKQRIDSMRHRIEFKIPKRPVGSPHLKLLLSASVARQPLRIVYDSKEGAQERTIHPVGVYAENGFWYCPAYCRLREDYRLFRADRILEAEPDGDAPSDVPSADVHLGDWRRHASDTFFRWVSLEVRLTRNGVRRAIAEEWMADGIQVNEDGSGSYAGRIPKPDLSYFASLFLSMGTDAEVIEPAELVDDIRDRLRQLQQQYL</sequence>
<dbReference type="InterPro" id="IPR001034">
    <property type="entry name" value="DeoR_HTH"/>
</dbReference>
<dbReference type="PIRSF" id="PIRSF016838">
    <property type="entry name" value="PafC"/>
    <property type="match status" value="1"/>
</dbReference>
<dbReference type="Gene3D" id="1.10.10.10">
    <property type="entry name" value="Winged helix-like DNA-binding domain superfamily/Winged helix DNA-binding domain"/>
    <property type="match status" value="1"/>
</dbReference>
<dbReference type="Pfam" id="PF25583">
    <property type="entry name" value="WCX"/>
    <property type="match status" value="1"/>
</dbReference>
<organism evidence="4 5">
    <name type="scientific">Paenibacillus antri</name>
    <dbReference type="NCBI Taxonomy" id="2582848"/>
    <lineage>
        <taxon>Bacteria</taxon>
        <taxon>Bacillati</taxon>
        <taxon>Bacillota</taxon>
        <taxon>Bacilli</taxon>
        <taxon>Bacillales</taxon>
        <taxon>Paenibacillaceae</taxon>
        <taxon>Paenibacillus</taxon>
    </lineage>
</organism>
<dbReference type="OrthoDB" id="9815009at2"/>
<dbReference type="AlphaFoldDB" id="A0A5R9G2W6"/>
<evidence type="ECO:0000256" key="2">
    <source>
        <dbReference type="ARBA" id="ARBA00023163"/>
    </source>
</evidence>
<dbReference type="InterPro" id="IPR028349">
    <property type="entry name" value="PafC-like"/>
</dbReference>
<dbReference type="InterPro" id="IPR036390">
    <property type="entry name" value="WH_DNA-bd_sf"/>
</dbReference>
<accession>A0A5R9G2W6</accession>
<dbReference type="RefSeq" id="WP_138198135.1">
    <property type="nucleotide sequence ID" value="NZ_VCIW01000035.1"/>
</dbReference>
<name>A0A5R9G2W6_9BACL</name>